<gene>
    <name evidence="6" type="ORF">HD600_001087</name>
</gene>
<proteinExistence type="predicted"/>
<dbReference type="Pfam" id="PF09339">
    <property type="entry name" value="HTH_IclR"/>
    <property type="match status" value="1"/>
</dbReference>
<keyword evidence="3" id="KW-0804">Transcription</keyword>
<dbReference type="Pfam" id="PF01614">
    <property type="entry name" value="IclR_C"/>
    <property type="match status" value="1"/>
</dbReference>
<dbReference type="SUPFAM" id="SSF46785">
    <property type="entry name" value="Winged helix' DNA-binding domain"/>
    <property type="match status" value="1"/>
</dbReference>
<dbReference type="PROSITE" id="PS51078">
    <property type="entry name" value="ICLR_ED"/>
    <property type="match status" value="1"/>
</dbReference>
<feature type="domain" description="HTH iclR-type" evidence="4">
    <location>
        <begin position="28"/>
        <end position="88"/>
    </location>
</feature>
<sequence length="274" mass="30543">MPQRTTRDEMELVDGDAAERTSAYRDRNSTSDRTLNILTMFSDERPVVRAADVIERLGVARSTGYRYLQTLTSTGFLEDTGNGYRLGLRVFELARIARKAHSPEEIIRPALERLARDTGGTALLTRRSGVRVYCVERAEPPQRHLQLSYERGRALTLNAGPLAQVLLAWESPEIVEDLLERAELPAYTSHTLTTVPQMKKRLAAIREEGLVICENEVDLDTVSIAAPVWQGGRVSAALGIVVVDAQIDPIVLERHVLRVRQTAEIVSERMDSVG</sequence>
<dbReference type="Proteomes" id="UP000517712">
    <property type="component" value="Unassembled WGS sequence"/>
</dbReference>
<dbReference type="InterPro" id="IPR014757">
    <property type="entry name" value="Tscrpt_reg_IclR_C"/>
</dbReference>
<dbReference type="InterPro" id="IPR029016">
    <property type="entry name" value="GAF-like_dom_sf"/>
</dbReference>
<dbReference type="Gene3D" id="3.30.450.40">
    <property type="match status" value="1"/>
</dbReference>
<feature type="domain" description="IclR-ED" evidence="5">
    <location>
        <begin position="89"/>
        <end position="272"/>
    </location>
</feature>
<dbReference type="PROSITE" id="PS51077">
    <property type="entry name" value="HTH_ICLR"/>
    <property type="match status" value="1"/>
</dbReference>
<protein>
    <submittedName>
        <fullName evidence="6">IclR family acetate operon transcriptional repressor</fullName>
    </submittedName>
</protein>
<keyword evidence="1" id="KW-0805">Transcription regulation</keyword>
<evidence type="ECO:0000256" key="2">
    <source>
        <dbReference type="ARBA" id="ARBA00023125"/>
    </source>
</evidence>
<dbReference type="InterPro" id="IPR036388">
    <property type="entry name" value="WH-like_DNA-bd_sf"/>
</dbReference>
<dbReference type="PANTHER" id="PTHR30136">
    <property type="entry name" value="HELIX-TURN-HELIX TRANSCRIPTIONAL REGULATOR, ICLR FAMILY"/>
    <property type="match status" value="1"/>
</dbReference>
<comment type="caution">
    <text evidence="6">The sequence shown here is derived from an EMBL/GenBank/DDBJ whole genome shotgun (WGS) entry which is preliminary data.</text>
</comment>
<evidence type="ECO:0000313" key="6">
    <source>
        <dbReference type="EMBL" id="MBB5742590.1"/>
    </source>
</evidence>
<organism evidence="6 7">
    <name type="scientific">Microbacterium ginsengiterrae</name>
    <dbReference type="NCBI Taxonomy" id="546115"/>
    <lineage>
        <taxon>Bacteria</taxon>
        <taxon>Bacillati</taxon>
        <taxon>Actinomycetota</taxon>
        <taxon>Actinomycetes</taxon>
        <taxon>Micrococcales</taxon>
        <taxon>Microbacteriaceae</taxon>
        <taxon>Microbacterium</taxon>
    </lineage>
</organism>
<dbReference type="GO" id="GO:0003700">
    <property type="term" value="F:DNA-binding transcription factor activity"/>
    <property type="evidence" value="ECO:0007669"/>
    <property type="project" value="TreeGrafter"/>
</dbReference>
<keyword evidence="7" id="KW-1185">Reference proteome</keyword>
<keyword evidence="2" id="KW-0238">DNA-binding</keyword>
<evidence type="ECO:0000256" key="1">
    <source>
        <dbReference type="ARBA" id="ARBA00023015"/>
    </source>
</evidence>
<dbReference type="EMBL" id="JACHMU010000001">
    <property type="protein sequence ID" value="MBB5742590.1"/>
    <property type="molecule type" value="Genomic_DNA"/>
</dbReference>
<dbReference type="InterPro" id="IPR005471">
    <property type="entry name" value="Tscrpt_reg_IclR_N"/>
</dbReference>
<evidence type="ECO:0000313" key="7">
    <source>
        <dbReference type="Proteomes" id="UP000517712"/>
    </source>
</evidence>
<dbReference type="GO" id="GO:0045892">
    <property type="term" value="P:negative regulation of DNA-templated transcription"/>
    <property type="evidence" value="ECO:0007669"/>
    <property type="project" value="TreeGrafter"/>
</dbReference>
<dbReference type="AlphaFoldDB" id="A0A7W9CBJ7"/>
<dbReference type="PANTHER" id="PTHR30136:SF24">
    <property type="entry name" value="HTH-TYPE TRANSCRIPTIONAL REPRESSOR ALLR"/>
    <property type="match status" value="1"/>
</dbReference>
<dbReference type="GO" id="GO:0003677">
    <property type="term" value="F:DNA binding"/>
    <property type="evidence" value="ECO:0007669"/>
    <property type="project" value="UniProtKB-KW"/>
</dbReference>
<evidence type="ECO:0000256" key="3">
    <source>
        <dbReference type="ARBA" id="ARBA00023163"/>
    </source>
</evidence>
<dbReference type="SUPFAM" id="SSF55781">
    <property type="entry name" value="GAF domain-like"/>
    <property type="match status" value="1"/>
</dbReference>
<reference evidence="6 7" key="1">
    <citation type="submission" date="2020-08" db="EMBL/GenBank/DDBJ databases">
        <title>Sequencing the genomes of 1000 actinobacteria strains.</title>
        <authorList>
            <person name="Klenk H.-P."/>
        </authorList>
    </citation>
    <scope>NUCLEOTIDE SEQUENCE [LARGE SCALE GENOMIC DNA]</scope>
    <source>
        <strain evidence="6 7">DSM 24823</strain>
    </source>
</reference>
<evidence type="ECO:0000259" key="5">
    <source>
        <dbReference type="PROSITE" id="PS51078"/>
    </source>
</evidence>
<evidence type="ECO:0000259" key="4">
    <source>
        <dbReference type="PROSITE" id="PS51077"/>
    </source>
</evidence>
<dbReference type="Gene3D" id="1.10.10.10">
    <property type="entry name" value="Winged helix-like DNA-binding domain superfamily/Winged helix DNA-binding domain"/>
    <property type="match status" value="1"/>
</dbReference>
<dbReference type="InterPro" id="IPR036390">
    <property type="entry name" value="WH_DNA-bd_sf"/>
</dbReference>
<dbReference type="SMART" id="SM00346">
    <property type="entry name" value="HTH_ICLR"/>
    <property type="match status" value="1"/>
</dbReference>
<accession>A0A7W9CBJ7</accession>
<dbReference type="RefSeq" id="WP_184282118.1">
    <property type="nucleotide sequence ID" value="NZ_BAAAPG010000001.1"/>
</dbReference>
<name>A0A7W9CBJ7_9MICO</name>
<dbReference type="InterPro" id="IPR050707">
    <property type="entry name" value="HTH_MetabolicPath_Reg"/>
</dbReference>